<feature type="signal peptide" evidence="1">
    <location>
        <begin position="1"/>
        <end position="22"/>
    </location>
</feature>
<dbReference type="AlphaFoldDB" id="A0A6G0XBF4"/>
<protein>
    <recommendedName>
        <fullName evidence="2">Beta-lactamase-related domain-containing protein</fullName>
    </recommendedName>
</protein>
<dbReference type="PANTHER" id="PTHR46825:SF9">
    <property type="entry name" value="BETA-LACTAMASE-RELATED DOMAIN-CONTAINING PROTEIN"/>
    <property type="match status" value="1"/>
</dbReference>
<dbReference type="InterPro" id="IPR012338">
    <property type="entry name" value="Beta-lactam/transpept-like"/>
</dbReference>
<dbReference type="EMBL" id="VJMJ01000084">
    <property type="protein sequence ID" value="KAF0737420.1"/>
    <property type="molecule type" value="Genomic_DNA"/>
</dbReference>
<comment type="caution">
    <text evidence="3">The sequence shown here is derived from an EMBL/GenBank/DDBJ whole genome shotgun (WGS) entry which is preliminary data.</text>
</comment>
<organism evidence="3 4">
    <name type="scientific">Aphanomyces euteiches</name>
    <dbReference type="NCBI Taxonomy" id="100861"/>
    <lineage>
        <taxon>Eukaryota</taxon>
        <taxon>Sar</taxon>
        <taxon>Stramenopiles</taxon>
        <taxon>Oomycota</taxon>
        <taxon>Saprolegniomycetes</taxon>
        <taxon>Saprolegniales</taxon>
        <taxon>Verrucalvaceae</taxon>
        <taxon>Aphanomyces</taxon>
    </lineage>
</organism>
<evidence type="ECO:0000313" key="3">
    <source>
        <dbReference type="EMBL" id="KAF0737420.1"/>
    </source>
</evidence>
<dbReference type="SUPFAM" id="SSF56601">
    <property type="entry name" value="beta-lactamase/transpeptidase-like"/>
    <property type="match status" value="1"/>
</dbReference>
<name>A0A6G0XBF4_9STRA</name>
<dbReference type="InterPro" id="IPR050491">
    <property type="entry name" value="AmpC-like"/>
</dbReference>
<gene>
    <name evidence="3" type="ORF">Ae201684_006584</name>
</gene>
<dbReference type="InterPro" id="IPR001466">
    <property type="entry name" value="Beta-lactam-related"/>
</dbReference>
<accession>A0A6G0XBF4</accession>
<evidence type="ECO:0000313" key="4">
    <source>
        <dbReference type="Proteomes" id="UP000481153"/>
    </source>
</evidence>
<dbReference type="PROSITE" id="PS51257">
    <property type="entry name" value="PROKAR_LIPOPROTEIN"/>
    <property type="match status" value="1"/>
</dbReference>
<feature type="domain" description="Beta-lactamase-related" evidence="2">
    <location>
        <begin position="59"/>
        <end position="396"/>
    </location>
</feature>
<dbReference type="Pfam" id="PF00144">
    <property type="entry name" value="Beta-lactamase"/>
    <property type="match status" value="1"/>
</dbReference>
<keyword evidence="4" id="KW-1185">Reference proteome</keyword>
<evidence type="ECO:0000256" key="1">
    <source>
        <dbReference type="SAM" id="SignalP"/>
    </source>
</evidence>
<keyword evidence="1" id="KW-0732">Signal</keyword>
<reference evidence="3 4" key="1">
    <citation type="submission" date="2019-07" db="EMBL/GenBank/DDBJ databases">
        <title>Genomics analysis of Aphanomyces spp. identifies a new class of oomycete effector associated with host adaptation.</title>
        <authorList>
            <person name="Gaulin E."/>
        </authorList>
    </citation>
    <scope>NUCLEOTIDE SEQUENCE [LARGE SCALE GENOMIC DNA]</scope>
    <source>
        <strain evidence="3 4">ATCC 201684</strain>
    </source>
</reference>
<feature type="chain" id="PRO_5026347110" description="Beta-lactamase-related domain-containing protein" evidence="1">
    <location>
        <begin position="23"/>
        <end position="550"/>
    </location>
</feature>
<dbReference type="Proteomes" id="UP000481153">
    <property type="component" value="Unassembled WGS sequence"/>
</dbReference>
<dbReference type="VEuPathDB" id="FungiDB:AeMF1_011196"/>
<dbReference type="PANTHER" id="PTHR46825">
    <property type="entry name" value="D-ALANYL-D-ALANINE-CARBOXYPEPTIDASE/ENDOPEPTIDASE AMPH"/>
    <property type="match status" value="1"/>
</dbReference>
<dbReference type="Gene3D" id="3.40.710.10">
    <property type="entry name" value="DD-peptidase/beta-lactamase superfamily"/>
    <property type="match status" value="1"/>
</dbReference>
<sequence>MVKAASVAGLLAVACILDDAAGRLVLPMNKVLNAYSYVSSAVQSDWNTKKQKVLDFVAAQHAISQSPGWALAVVHHNETLIAQGFGLNEVGNPANPVTQDSMFEIGSVTKTMIAVGIAKLVDEGRVAWKDPVKKHLPWFQLKDKYAEAYTTLHDLLVMNSVFAEGDSELPTIFGVERSEREWVEKLQYFETSRSLRQGYKYANVNFVILGQVLQEITNKTWGNYLTETIWHPLGMKHTFHNPSDTPLHTRSFGHYVCGGKIAGPFDIADTKYSVLEAFGNAAGSAVSSIHDMAIFAKFLLSKGQPLFKSSQPISDMITGHEVQLMFAGDMATTWGYHIQPSGNTIGAGYGLDVVGNAMYNGVDYFDKNGDTMVHQTRTGFVPSQGLGIVLVNNGRQVDQNSHIQRLSHVRTYILGLLLDIPEAELKAVFDESVRVADKTPIAPCDPYTFDHKKLEVSYVPSQTEKDWLSGEYATANSPEFYGRVAVYQKSGGLFLKYGDFEGQLVGQTNSTYSWDIGFTGTHVDIQVQKSETGRLVLPLGGDFVFHKVVG</sequence>
<proteinExistence type="predicted"/>
<evidence type="ECO:0000259" key="2">
    <source>
        <dbReference type="Pfam" id="PF00144"/>
    </source>
</evidence>